<reference evidence="1" key="2">
    <citation type="journal article" date="2022" name="New Phytol.">
        <title>Evolutionary transition to the ectomycorrhizal habit in the genomes of a hyperdiverse lineage of mushroom-forming fungi.</title>
        <authorList>
            <person name="Looney B."/>
            <person name="Miyauchi S."/>
            <person name="Morin E."/>
            <person name="Drula E."/>
            <person name="Courty P.E."/>
            <person name="Kohler A."/>
            <person name="Kuo A."/>
            <person name="LaButti K."/>
            <person name="Pangilinan J."/>
            <person name="Lipzen A."/>
            <person name="Riley R."/>
            <person name="Andreopoulos W."/>
            <person name="He G."/>
            <person name="Johnson J."/>
            <person name="Nolan M."/>
            <person name="Tritt A."/>
            <person name="Barry K.W."/>
            <person name="Grigoriev I.V."/>
            <person name="Nagy L.G."/>
            <person name="Hibbett D."/>
            <person name="Henrissat B."/>
            <person name="Matheny P.B."/>
            <person name="Labbe J."/>
            <person name="Martin F.M."/>
        </authorList>
    </citation>
    <scope>NUCLEOTIDE SEQUENCE</scope>
    <source>
        <strain evidence="1">HHB10654</strain>
    </source>
</reference>
<accession>A0ACB8TH97</accession>
<proteinExistence type="predicted"/>
<protein>
    <submittedName>
        <fullName evidence="1">Cytochrome P450</fullName>
    </submittedName>
</protein>
<evidence type="ECO:0000313" key="2">
    <source>
        <dbReference type="Proteomes" id="UP000814140"/>
    </source>
</evidence>
<organism evidence="1 2">
    <name type="scientific">Artomyces pyxidatus</name>
    <dbReference type="NCBI Taxonomy" id="48021"/>
    <lineage>
        <taxon>Eukaryota</taxon>
        <taxon>Fungi</taxon>
        <taxon>Dikarya</taxon>
        <taxon>Basidiomycota</taxon>
        <taxon>Agaricomycotina</taxon>
        <taxon>Agaricomycetes</taxon>
        <taxon>Russulales</taxon>
        <taxon>Auriscalpiaceae</taxon>
        <taxon>Artomyces</taxon>
    </lineage>
</organism>
<dbReference type="Proteomes" id="UP000814140">
    <property type="component" value="Unassembled WGS sequence"/>
</dbReference>
<name>A0ACB8TH97_9AGAM</name>
<gene>
    <name evidence="1" type="ORF">BV25DRAFT_1911657</name>
</gene>
<dbReference type="EMBL" id="MU277189">
    <property type="protein sequence ID" value="KAI0067779.1"/>
    <property type="molecule type" value="Genomic_DNA"/>
</dbReference>
<keyword evidence="2" id="KW-1185">Reference proteome</keyword>
<sequence length="432" mass="48266">MKILSEGPNELSIRDASAIQPVLGPGGLPKGPWWAHWPNVGPVLIGMRHTGEHARRRRPWNRAFTGSALKDYEDIVTKRSRQLAERLDGLIHSQGELPGSGAVLDLGAWLSYFATDLMGDMAFGGGFELVRDGRDTEGVWAIMKSGLRASAICAHASWIFHFIKLAPSLQRRVAGLQEFATKSVTRRMEIGAWRKDLFFHLSDEEKHESVAPTFEELAADGILAIVAGADTSATVLTAFFWYLLQNPGAYQRLQQEVDNTFSGGEEITDAVKLSQMEWLNGCINEACRLQPPLPSGTQRSVGRGKGPKVIGTNVIPDETQIFVHTYSVQRDPRNFTSPDSFLPERWLNPLPKEISTHNTAAFFPFSYGPANCAGKNLALLQMRTVICWLMQRFELQRANDHKLPRLEEWADGLQDFYVMGKGPLWVRAVRRN</sequence>
<evidence type="ECO:0000313" key="1">
    <source>
        <dbReference type="EMBL" id="KAI0067779.1"/>
    </source>
</evidence>
<comment type="caution">
    <text evidence="1">The sequence shown here is derived from an EMBL/GenBank/DDBJ whole genome shotgun (WGS) entry which is preliminary data.</text>
</comment>
<reference evidence="1" key="1">
    <citation type="submission" date="2021-03" db="EMBL/GenBank/DDBJ databases">
        <authorList>
            <consortium name="DOE Joint Genome Institute"/>
            <person name="Ahrendt S."/>
            <person name="Looney B.P."/>
            <person name="Miyauchi S."/>
            <person name="Morin E."/>
            <person name="Drula E."/>
            <person name="Courty P.E."/>
            <person name="Chicoki N."/>
            <person name="Fauchery L."/>
            <person name="Kohler A."/>
            <person name="Kuo A."/>
            <person name="Labutti K."/>
            <person name="Pangilinan J."/>
            <person name="Lipzen A."/>
            <person name="Riley R."/>
            <person name="Andreopoulos W."/>
            <person name="He G."/>
            <person name="Johnson J."/>
            <person name="Barry K.W."/>
            <person name="Grigoriev I.V."/>
            <person name="Nagy L."/>
            <person name="Hibbett D."/>
            <person name="Henrissat B."/>
            <person name="Matheny P.B."/>
            <person name="Labbe J."/>
            <person name="Martin F."/>
        </authorList>
    </citation>
    <scope>NUCLEOTIDE SEQUENCE</scope>
    <source>
        <strain evidence="1">HHB10654</strain>
    </source>
</reference>